<dbReference type="PROSITE" id="PS50010">
    <property type="entry name" value="DH_2"/>
    <property type="match status" value="1"/>
</dbReference>
<dbReference type="Proteomes" id="UP000002037">
    <property type="component" value="Unassembled WGS sequence"/>
</dbReference>
<dbReference type="KEGG" id="ctp:CTRG_04925"/>
<dbReference type="SMART" id="SM00325">
    <property type="entry name" value="RhoGEF"/>
    <property type="match status" value="1"/>
</dbReference>
<dbReference type="RefSeq" id="XP_002550627.1">
    <property type="nucleotide sequence ID" value="XM_002550581.1"/>
</dbReference>
<evidence type="ECO:0000313" key="3">
    <source>
        <dbReference type="EMBL" id="EER31195.1"/>
    </source>
</evidence>
<name>C5MFT2_CANTT</name>
<feature type="region of interest" description="Disordered" evidence="1">
    <location>
        <begin position="807"/>
        <end position="830"/>
    </location>
</feature>
<dbReference type="VEuPathDB" id="FungiDB:CTRG_04925"/>
<feature type="region of interest" description="Disordered" evidence="1">
    <location>
        <begin position="1258"/>
        <end position="1304"/>
    </location>
</feature>
<feature type="compositionally biased region" description="Polar residues" evidence="1">
    <location>
        <begin position="1280"/>
        <end position="1304"/>
    </location>
</feature>
<dbReference type="InterPro" id="IPR035899">
    <property type="entry name" value="DBL_dom_sf"/>
</dbReference>
<dbReference type="InterPro" id="IPR000219">
    <property type="entry name" value="DH_dom"/>
</dbReference>
<dbReference type="Pfam" id="PF25351">
    <property type="entry name" value="PH_BUD3_C"/>
    <property type="match status" value="1"/>
</dbReference>
<proteinExistence type="predicted"/>
<feature type="region of interest" description="Disordered" evidence="1">
    <location>
        <begin position="944"/>
        <end position="963"/>
    </location>
</feature>
<feature type="domain" description="DH" evidence="2">
    <location>
        <begin position="262"/>
        <end position="477"/>
    </location>
</feature>
<dbReference type="EMBL" id="GG692401">
    <property type="protein sequence ID" value="EER31195.1"/>
    <property type="molecule type" value="Genomic_DNA"/>
</dbReference>
<feature type="compositionally biased region" description="Acidic residues" evidence="1">
    <location>
        <begin position="1258"/>
        <end position="1278"/>
    </location>
</feature>
<evidence type="ECO:0000259" key="2">
    <source>
        <dbReference type="PROSITE" id="PS50010"/>
    </source>
</evidence>
<keyword evidence="4" id="KW-1185">Reference proteome</keyword>
<dbReference type="GO" id="GO:0005085">
    <property type="term" value="F:guanyl-nucleotide exchange factor activity"/>
    <property type="evidence" value="ECO:0007669"/>
    <property type="project" value="InterPro"/>
</dbReference>
<evidence type="ECO:0000313" key="4">
    <source>
        <dbReference type="Proteomes" id="UP000002037"/>
    </source>
</evidence>
<dbReference type="SUPFAM" id="SSF48065">
    <property type="entry name" value="DBL homology domain (DH-domain)"/>
    <property type="match status" value="1"/>
</dbReference>
<dbReference type="STRING" id="294747.C5MFT2"/>
<accession>C5MFT2</accession>
<gene>
    <name evidence="3" type="ORF">CTRG_04925</name>
</gene>
<dbReference type="Pfam" id="PF12015">
    <property type="entry name" value="Bud3_N"/>
    <property type="match status" value="1"/>
</dbReference>
<dbReference type="InterPro" id="IPR057454">
    <property type="entry name" value="Bud3_C"/>
</dbReference>
<sequence length="1339" mass="152635">MATTRNHNNSNKHREKSKRDEVIINPLHSVFDNTESITTKETSLDEWKSIFPQAAIFTEYDDILFEQIITMVYRNLKTDKISVKSITKYGISTYDNMRLNHSSRFWPACENLLLKYQKSNVRRSLAISNLKNSNKLLNHSGELANDKRLPNWDETDAGNLANNMKLMQGKLPEDIGMTLLQLGILQQHHLNSYGMDVIYDNTSITTNKETIEDNNRLVYLLGEQLDHLFDPLLEYSPEQMSFVYVPPQDVSDELPKISETKLMHSIIDELVSVQTSFTNKLVELLQNFIIPLRASVLSSKESSSGITKINQIFPPTIDEITRINRILNDALSKAKSINYIEVLKAVGNILPYFYKPFVRHEANLKDFYSRLYKFANNNKKNIFENSNINIKGYTIREIDGIITGSLMELPRLKLILKRLYETIDSEELKAQNFEYINSHSDKVKMYYDSAIQVIDAFGGSDEETEEQSTNDHEELKQRIFTPTGKILTELATNWPAELQYGWLSRKVVGIYELGNIKSDSPHSSDILIIFSDHLLFLTIVDNQNYLEEEHSDGVIKKISVSDALMHSLVNEKPLPHLDSFPAMEVTAWCNIEDVLASGYYAFDDAGDEKCEYIRFLNTTLTGFKSLICKKHFTRNYKLEHCDSSTIIDLIHKAKLLHKSSPFHLFKSSKKKLNVYYTAHDRSVYENEISQSPFALFLNMKIDVPEYFKMNPNLQLLLQASFIDDKKIQITGYERSSKRQVNEFITEGQFQDFLQSKVIDSFYSMFRTYNNVTKNLIKSNASDLEYIANRCTDKEDKKLSEQVKYLPGQMHQPVSSQQRQKPHHKSKSSEPIMIPESCMDRVEVPARYESEADDSQMKKRKSICDIFKKKQEHEPLVISHPIPVQKSDAPSIKSNVSQTFIPRGTKNEYINTLRPIPTLHQIAEQPNNHRLITPESVFHHQQLMESPDEKGTTDTSTPSIDVSPDFKFPSSSQALKDPISLQQVEYPPVVKKETISTSIKSANPKTIKRISTVDSNRLHLKRKSGNFKTECYKSLPIGIVDSPATGEMSSPNWEAISVSRNSSITTYSRNSSIRLGNEIGSRQEGSNLRNYVLTNERNGPFTNENEEIATRVTNIGSLRHPPAQYQRQSIRKYQTSTTPQRGHSIGSKTLSSTFSVKRTSTGVTTPRSQISPYFGDKFFTTNATAAVFTAPPRKPKLVEISREDSVQSLTPSEIANELAQFIDTEFGVTKNDEPISRYHNSNLSAITLTSSSDDEIIVLGGGDDDDDDTDEEENEEDEQFYSPNEEPNLNRNTSQSESSEATVTSNRFIISSDCSRQSMICIKDESIAELSTYFEKSINI</sequence>
<dbReference type="OrthoDB" id="4066896at2759"/>
<evidence type="ECO:0000256" key="1">
    <source>
        <dbReference type="SAM" id="MobiDB-lite"/>
    </source>
</evidence>
<organism evidence="3 4">
    <name type="scientific">Candida tropicalis (strain ATCC MYA-3404 / T1)</name>
    <name type="common">Yeast</name>
    <dbReference type="NCBI Taxonomy" id="294747"/>
    <lineage>
        <taxon>Eukaryota</taxon>
        <taxon>Fungi</taxon>
        <taxon>Dikarya</taxon>
        <taxon>Ascomycota</taxon>
        <taxon>Saccharomycotina</taxon>
        <taxon>Pichiomycetes</taxon>
        <taxon>Debaryomycetaceae</taxon>
        <taxon>Candida/Lodderomyces clade</taxon>
        <taxon>Candida</taxon>
    </lineage>
</organism>
<dbReference type="eggNOG" id="ENOG502QSNK">
    <property type="taxonomic scope" value="Eukaryota"/>
</dbReference>
<protein>
    <recommendedName>
        <fullName evidence="2">DH domain-containing protein</fullName>
    </recommendedName>
</protein>
<dbReference type="InterPro" id="IPR021895">
    <property type="entry name" value="Bud3_N"/>
</dbReference>
<reference evidence="3 4" key="1">
    <citation type="journal article" date="2009" name="Nature">
        <title>Evolution of pathogenicity and sexual reproduction in eight Candida genomes.</title>
        <authorList>
            <person name="Butler G."/>
            <person name="Rasmussen M.D."/>
            <person name="Lin M.F."/>
            <person name="Santos M.A."/>
            <person name="Sakthikumar S."/>
            <person name="Munro C.A."/>
            <person name="Rheinbay E."/>
            <person name="Grabherr M."/>
            <person name="Forche A."/>
            <person name="Reedy J.L."/>
            <person name="Agrafioti I."/>
            <person name="Arnaud M.B."/>
            <person name="Bates S."/>
            <person name="Brown A.J."/>
            <person name="Brunke S."/>
            <person name="Costanzo M.C."/>
            <person name="Fitzpatrick D.A."/>
            <person name="de Groot P.W."/>
            <person name="Harris D."/>
            <person name="Hoyer L.L."/>
            <person name="Hube B."/>
            <person name="Klis F.M."/>
            <person name="Kodira C."/>
            <person name="Lennard N."/>
            <person name="Logue M.E."/>
            <person name="Martin R."/>
            <person name="Neiman A.M."/>
            <person name="Nikolaou E."/>
            <person name="Quail M.A."/>
            <person name="Quinn J."/>
            <person name="Santos M.C."/>
            <person name="Schmitzberger F.F."/>
            <person name="Sherlock G."/>
            <person name="Shah P."/>
            <person name="Silverstein K.A."/>
            <person name="Skrzypek M.S."/>
            <person name="Soll D."/>
            <person name="Staggs R."/>
            <person name="Stansfield I."/>
            <person name="Stumpf M.P."/>
            <person name="Sudbery P.E."/>
            <person name="Srikantha T."/>
            <person name="Zeng Q."/>
            <person name="Berman J."/>
            <person name="Berriman M."/>
            <person name="Heitman J."/>
            <person name="Gow N.A."/>
            <person name="Lorenz M.C."/>
            <person name="Birren B.W."/>
            <person name="Kellis M."/>
            <person name="Cuomo C.A."/>
        </authorList>
    </citation>
    <scope>NUCLEOTIDE SEQUENCE [LARGE SCALE GENOMIC DNA]</scope>
    <source>
        <strain evidence="4">ATCC MYA-3404 / T1</strain>
    </source>
</reference>
<dbReference type="GeneID" id="8298928"/>
<dbReference type="HOGENOM" id="CLU_004185_0_0_1"/>